<keyword evidence="2" id="KW-0472">Membrane</keyword>
<keyword evidence="4" id="KW-1185">Reference proteome</keyword>
<organism evidence="3 4">
    <name type="scientific">Streptomyces pathocidini</name>
    <dbReference type="NCBI Taxonomy" id="1650571"/>
    <lineage>
        <taxon>Bacteria</taxon>
        <taxon>Bacillati</taxon>
        <taxon>Actinomycetota</taxon>
        <taxon>Actinomycetes</taxon>
        <taxon>Kitasatosporales</taxon>
        <taxon>Streptomycetaceae</taxon>
        <taxon>Streptomyces</taxon>
    </lineage>
</organism>
<dbReference type="Proteomes" id="UP001611548">
    <property type="component" value="Unassembled WGS sequence"/>
</dbReference>
<evidence type="ECO:0008006" key="5">
    <source>
        <dbReference type="Google" id="ProtNLM"/>
    </source>
</evidence>
<comment type="caution">
    <text evidence="3">The sequence shown here is derived from an EMBL/GenBank/DDBJ whole genome shotgun (WGS) entry which is preliminary data.</text>
</comment>
<protein>
    <recommendedName>
        <fullName evidence="5">Cytochrome b/b6 domain-containing protein</fullName>
    </recommendedName>
</protein>
<evidence type="ECO:0000256" key="2">
    <source>
        <dbReference type="SAM" id="Phobius"/>
    </source>
</evidence>
<dbReference type="EMBL" id="JBIRWE010000005">
    <property type="protein sequence ID" value="MFI1965118.1"/>
    <property type="molecule type" value="Genomic_DNA"/>
</dbReference>
<sequence length="290" mass="29542">MVLIPALALASGDALRAALDHTGGVLALVSLTAAVVWGLIATHRVLLEPRHRLLAQGVHRALGTGSLGFLLLHVTLKVAAGHVSPAGALVPFGLGVRGSAGLIGLGTLAAYLLVVAGATGAARSAFAVPGQAAGSWRALHALAYPAWCAALLHGLNAGRPAAGWVVALYALCLAAVGCAVAVRLLPQAGRRRIARVLMAPPQPAPPRAAPTVPRQRTAYGQRTTYEPPPTRPVPPAPPAPSLPRPAPVPPYEIAPAYGPPYESAPDPSRQPAPSPPPPGEPWHARVGGGR</sequence>
<evidence type="ECO:0000256" key="1">
    <source>
        <dbReference type="SAM" id="MobiDB-lite"/>
    </source>
</evidence>
<feature type="transmembrane region" description="Helical" evidence="2">
    <location>
        <begin position="24"/>
        <end position="46"/>
    </location>
</feature>
<proteinExistence type="predicted"/>
<keyword evidence="2" id="KW-0812">Transmembrane</keyword>
<feature type="transmembrane region" description="Helical" evidence="2">
    <location>
        <begin position="100"/>
        <end position="126"/>
    </location>
</feature>
<feature type="region of interest" description="Disordered" evidence="1">
    <location>
        <begin position="221"/>
        <end position="290"/>
    </location>
</feature>
<accession>A0ABW7URN2</accession>
<evidence type="ECO:0000313" key="3">
    <source>
        <dbReference type="EMBL" id="MFI1965118.1"/>
    </source>
</evidence>
<feature type="compositionally biased region" description="Pro residues" evidence="1">
    <location>
        <begin position="226"/>
        <end position="252"/>
    </location>
</feature>
<reference evidence="3 4" key="1">
    <citation type="submission" date="2024-10" db="EMBL/GenBank/DDBJ databases">
        <title>The Natural Products Discovery Center: Release of the First 8490 Sequenced Strains for Exploring Actinobacteria Biosynthetic Diversity.</title>
        <authorList>
            <person name="Kalkreuter E."/>
            <person name="Kautsar S.A."/>
            <person name="Yang D."/>
            <person name="Bader C.D."/>
            <person name="Teijaro C.N."/>
            <person name="Fluegel L."/>
            <person name="Davis C.M."/>
            <person name="Simpson J.R."/>
            <person name="Lauterbach L."/>
            <person name="Steele A.D."/>
            <person name="Gui C."/>
            <person name="Meng S."/>
            <person name="Li G."/>
            <person name="Viehrig K."/>
            <person name="Ye F."/>
            <person name="Su P."/>
            <person name="Kiefer A.F."/>
            <person name="Nichols A."/>
            <person name="Cepeda A.J."/>
            <person name="Yan W."/>
            <person name="Fan B."/>
            <person name="Jiang Y."/>
            <person name="Adhikari A."/>
            <person name="Zheng C.-J."/>
            <person name="Schuster L."/>
            <person name="Cowan T.M."/>
            <person name="Smanski M.J."/>
            <person name="Chevrette M.G."/>
            <person name="De Carvalho L.P.S."/>
            <person name="Shen B."/>
        </authorList>
    </citation>
    <scope>NUCLEOTIDE SEQUENCE [LARGE SCALE GENOMIC DNA]</scope>
    <source>
        <strain evidence="3 4">NPDC020327</strain>
    </source>
</reference>
<keyword evidence="2" id="KW-1133">Transmembrane helix</keyword>
<feature type="transmembrane region" description="Helical" evidence="2">
    <location>
        <begin position="161"/>
        <end position="185"/>
    </location>
</feature>
<dbReference type="RefSeq" id="WP_398718338.1">
    <property type="nucleotide sequence ID" value="NZ_JBIRWE010000005.1"/>
</dbReference>
<feature type="compositionally biased region" description="Pro residues" evidence="1">
    <location>
        <begin position="268"/>
        <end position="280"/>
    </location>
</feature>
<name>A0ABW7URN2_9ACTN</name>
<gene>
    <name evidence="3" type="ORF">ACH429_13555</name>
</gene>
<feature type="transmembrane region" description="Helical" evidence="2">
    <location>
        <begin position="138"/>
        <end position="155"/>
    </location>
</feature>
<evidence type="ECO:0000313" key="4">
    <source>
        <dbReference type="Proteomes" id="UP001611548"/>
    </source>
</evidence>
<feature type="transmembrane region" description="Helical" evidence="2">
    <location>
        <begin position="58"/>
        <end position="80"/>
    </location>
</feature>